<dbReference type="EMBL" id="AP023420">
    <property type="protein sequence ID" value="BCK85602.1"/>
    <property type="molecule type" value="Genomic_DNA"/>
</dbReference>
<dbReference type="InterPro" id="IPR029058">
    <property type="entry name" value="AB_hydrolase_fold"/>
</dbReference>
<keyword evidence="2" id="KW-1185">Reference proteome</keyword>
<protein>
    <recommendedName>
        <fullName evidence="3">Alpha/beta hydrolase</fullName>
    </recommendedName>
</protein>
<dbReference type="AlphaFoldDB" id="A0A810QI03"/>
<sequence length="97" mass="10744">MATKIFVHGSGHKATSWEKTISYMTNNEDIVCPNLSSILEGKEASYENLYSSFVKYCNEFDGQIHLCGLSLGGIFGSEFCFGFPAKSENISFNRNAI</sequence>
<organism evidence="1 2">
    <name type="scientific">Pusillibacter faecalis</name>
    <dbReference type="NCBI Taxonomy" id="2714358"/>
    <lineage>
        <taxon>Bacteria</taxon>
        <taxon>Bacillati</taxon>
        <taxon>Bacillota</taxon>
        <taxon>Clostridia</taxon>
        <taxon>Eubacteriales</taxon>
        <taxon>Oscillospiraceae</taxon>
        <taxon>Pusillibacter</taxon>
    </lineage>
</organism>
<dbReference type="Proteomes" id="UP000679848">
    <property type="component" value="Chromosome"/>
</dbReference>
<accession>A0A810QI03</accession>
<dbReference type="KEGG" id="pfaa:MM59RIKEN_29210"/>
<evidence type="ECO:0000313" key="1">
    <source>
        <dbReference type="EMBL" id="BCK85602.1"/>
    </source>
</evidence>
<dbReference type="Gene3D" id="3.40.50.1820">
    <property type="entry name" value="alpha/beta hydrolase"/>
    <property type="match status" value="1"/>
</dbReference>
<proteinExistence type="predicted"/>
<dbReference type="SUPFAM" id="SSF53474">
    <property type="entry name" value="alpha/beta-Hydrolases"/>
    <property type="match status" value="1"/>
</dbReference>
<name>A0A810QI03_9FIRM</name>
<evidence type="ECO:0008006" key="3">
    <source>
        <dbReference type="Google" id="ProtNLM"/>
    </source>
</evidence>
<evidence type="ECO:0000313" key="2">
    <source>
        <dbReference type="Proteomes" id="UP000679848"/>
    </source>
</evidence>
<dbReference type="RefSeq" id="WP_228300552.1">
    <property type="nucleotide sequence ID" value="NZ_AP023420.1"/>
</dbReference>
<gene>
    <name evidence="1" type="ORF">MM59RIKEN_29210</name>
</gene>
<reference evidence="1" key="1">
    <citation type="submission" date="2020-09" db="EMBL/GenBank/DDBJ databases">
        <title>New species isolated from human feces.</title>
        <authorList>
            <person name="Kitahara M."/>
            <person name="Shigeno Y."/>
            <person name="Shime M."/>
            <person name="Matsumoto Y."/>
            <person name="Nakamura S."/>
            <person name="Motooka D."/>
            <person name="Fukuoka S."/>
            <person name="Nishikawa H."/>
            <person name="Benno Y."/>
        </authorList>
    </citation>
    <scope>NUCLEOTIDE SEQUENCE</scope>
    <source>
        <strain evidence="1">MM59</strain>
    </source>
</reference>